<sequence length="160" mass="17075">MTTLNGLPAHALFVHFIVILAPLTAALAILCAVWSAARNRLVWLVFSLATVVVVLTPLTTEAGEWLEDQVGRSPLLHQHTELGDTMIYFSIALFVAAAVLAAIQVREARGRTLQRTASWSVAALVIVVSVVTSVQVYRIGDTGARATWTDSVGAAESPSP</sequence>
<protein>
    <recommendedName>
        <fullName evidence="2">DUF2231 domain-containing protein</fullName>
    </recommendedName>
</protein>
<dbReference type="InterPro" id="IPR019251">
    <property type="entry name" value="DUF2231_TM"/>
</dbReference>
<dbReference type="EMBL" id="VIFX01000011">
    <property type="protein sequence ID" value="TQR86644.1"/>
    <property type="molecule type" value="Genomic_DNA"/>
</dbReference>
<feature type="domain" description="DUF2231" evidence="2">
    <location>
        <begin position="6"/>
        <end position="155"/>
    </location>
</feature>
<comment type="caution">
    <text evidence="3">The sequence shown here is derived from an EMBL/GenBank/DDBJ whole genome shotgun (WGS) entry which is preliminary data.</text>
</comment>
<evidence type="ECO:0000313" key="3">
    <source>
        <dbReference type="EMBL" id="TQR86644.1"/>
    </source>
</evidence>
<feature type="transmembrane region" description="Helical" evidence="1">
    <location>
        <begin position="41"/>
        <end position="59"/>
    </location>
</feature>
<dbReference type="Pfam" id="PF09990">
    <property type="entry name" value="DUF2231"/>
    <property type="match status" value="1"/>
</dbReference>
<proteinExistence type="predicted"/>
<evidence type="ECO:0000256" key="1">
    <source>
        <dbReference type="SAM" id="Phobius"/>
    </source>
</evidence>
<dbReference type="Proteomes" id="UP000315759">
    <property type="component" value="Unassembled WGS sequence"/>
</dbReference>
<reference evidence="3 4" key="1">
    <citation type="submission" date="2018-10" db="EMBL/GenBank/DDBJ databases">
        <title>Draft genome of Mycobacterium hodleri strain B.</title>
        <authorList>
            <person name="Amande T.J."/>
            <person name="Mcgenity T.J."/>
        </authorList>
    </citation>
    <scope>NUCLEOTIDE SEQUENCE [LARGE SCALE GENOMIC DNA]</scope>
    <source>
        <strain evidence="3 4">B</strain>
    </source>
</reference>
<keyword evidence="4" id="KW-1185">Reference proteome</keyword>
<feature type="transmembrane region" description="Helical" evidence="1">
    <location>
        <begin position="86"/>
        <end position="105"/>
    </location>
</feature>
<gene>
    <name evidence="3" type="ORF">D8S82_10880</name>
</gene>
<dbReference type="AlphaFoldDB" id="A0A544W330"/>
<name>A0A544W330_9MYCO</name>
<keyword evidence="1" id="KW-1133">Transmembrane helix</keyword>
<feature type="transmembrane region" description="Helical" evidence="1">
    <location>
        <begin position="12"/>
        <end position="34"/>
    </location>
</feature>
<feature type="transmembrane region" description="Helical" evidence="1">
    <location>
        <begin position="117"/>
        <end position="137"/>
    </location>
</feature>
<evidence type="ECO:0000313" key="4">
    <source>
        <dbReference type="Proteomes" id="UP000315759"/>
    </source>
</evidence>
<keyword evidence="1" id="KW-0812">Transmembrane</keyword>
<evidence type="ECO:0000259" key="2">
    <source>
        <dbReference type="Pfam" id="PF09990"/>
    </source>
</evidence>
<organism evidence="3 4">
    <name type="scientific">Mycolicibacterium hodleri</name>
    <dbReference type="NCBI Taxonomy" id="49897"/>
    <lineage>
        <taxon>Bacteria</taxon>
        <taxon>Bacillati</taxon>
        <taxon>Actinomycetota</taxon>
        <taxon>Actinomycetes</taxon>
        <taxon>Mycobacteriales</taxon>
        <taxon>Mycobacteriaceae</taxon>
        <taxon>Mycolicibacterium</taxon>
    </lineage>
</organism>
<keyword evidence="1" id="KW-0472">Membrane</keyword>
<dbReference type="RefSeq" id="WP_142552107.1">
    <property type="nucleotide sequence ID" value="NZ_VIFX01000011.1"/>
</dbReference>
<accession>A0A544W330</accession>